<proteinExistence type="predicted"/>
<comment type="caution">
    <text evidence="1">The sequence shown here is derived from an EMBL/GenBank/DDBJ whole genome shotgun (WGS) entry which is preliminary data.</text>
</comment>
<dbReference type="Proteomes" id="UP001501442">
    <property type="component" value="Unassembled WGS sequence"/>
</dbReference>
<name>A0ABP8U7R6_9ACTN</name>
<sequence>MFAIRHREAPPRLRAQVFMTAASLKITLGALGAAFGGAPAARSLTSALAVAAGAQAAAVACLIAPRPGRGRQPCDVRPR</sequence>
<keyword evidence="2" id="KW-1185">Reference proteome</keyword>
<protein>
    <submittedName>
        <fullName evidence="1">Uncharacterized protein</fullName>
    </submittedName>
</protein>
<accession>A0ABP8U7R6</accession>
<evidence type="ECO:0000313" key="2">
    <source>
        <dbReference type="Proteomes" id="UP001501442"/>
    </source>
</evidence>
<gene>
    <name evidence="1" type="ORF">GCM10023196_030910</name>
</gene>
<reference evidence="2" key="1">
    <citation type="journal article" date="2019" name="Int. J. Syst. Evol. Microbiol.">
        <title>The Global Catalogue of Microorganisms (GCM) 10K type strain sequencing project: providing services to taxonomists for standard genome sequencing and annotation.</title>
        <authorList>
            <consortium name="The Broad Institute Genomics Platform"/>
            <consortium name="The Broad Institute Genome Sequencing Center for Infectious Disease"/>
            <person name="Wu L."/>
            <person name="Ma J."/>
        </authorList>
    </citation>
    <scope>NUCLEOTIDE SEQUENCE [LARGE SCALE GENOMIC DNA]</scope>
    <source>
        <strain evidence="2">JCM 17939</strain>
    </source>
</reference>
<organism evidence="1 2">
    <name type="scientific">Actinoallomurus vinaceus</name>
    <dbReference type="NCBI Taxonomy" id="1080074"/>
    <lineage>
        <taxon>Bacteria</taxon>
        <taxon>Bacillati</taxon>
        <taxon>Actinomycetota</taxon>
        <taxon>Actinomycetes</taxon>
        <taxon>Streptosporangiales</taxon>
        <taxon>Thermomonosporaceae</taxon>
        <taxon>Actinoallomurus</taxon>
    </lineage>
</organism>
<dbReference type="EMBL" id="BAABHK010000004">
    <property type="protein sequence ID" value="GAA4625706.1"/>
    <property type="molecule type" value="Genomic_DNA"/>
</dbReference>
<evidence type="ECO:0000313" key="1">
    <source>
        <dbReference type="EMBL" id="GAA4625706.1"/>
    </source>
</evidence>